<dbReference type="SUPFAM" id="SSF53474">
    <property type="entry name" value="alpha/beta-Hydrolases"/>
    <property type="match status" value="1"/>
</dbReference>
<proteinExistence type="predicted"/>
<dbReference type="PANTHER" id="PTHR31479">
    <property type="entry name" value="ALPHA/BETA-HYDROLASES SUPERFAMILY PROTEIN"/>
    <property type="match status" value="1"/>
</dbReference>
<keyword evidence="2" id="KW-1185">Reference proteome</keyword>
<dbReference type="Proteomes" id="UP000655225">
    <property type="component" value="Unassembled WGS sequence"/>
</dbReference>
<name>A0A834YN46_TETSI</name>
<dbReference type="EMBL" id="JABCRI010000016">
    <property type="protein sequence ID" value="KAF8392204.1"/>
    <property type="molecule type" value="Genomic_DNA"/>
</dbReference>
<evidence type="ECO:0000313" key="1">
    <source>
        <dbReference type="EMBL" id="KAF8392204.1"/>
    </source>
</evidence>
<organism evidence="1 2">
    <name type="scientific">Tetracentron sinense</name>
    <name type="common">Spur-leaf</name>
    <dbReference type="NCBI Taxonomy" id="13715"/>
    <lineage>
        <taxon>Eukaryota</taxon>
        <taxon>Viridiplantae</taxon>
        <taxon>Streptophyta</taxon>
        <taxon>Embryophyta</taxon>
        <taxon>Tracheophyta</taxon>
        <taxon>Spermatophyta</taxon>
        <taxon>Magnoliopsida</taxon>
        <taxon>Trochodendrales</taxon>
        <taxon>Trochodendraceae</taxon>
        <taxon>Tetracentron</taxon>
    </lineage>
</organism>
<gene>
    <name evidence="1" type="ORF">HHK36_022546</name>
</gene>
<evidence type="ECO:0008006" key="3">
    <source>
        <dbReference type="Google" id="ProtNLM"/>
    </source>
</evidence>
<dbReference type="Gene3D" id="3.40.50.1820">
    <property type="entry name" value="alpha/beta hydrolase"/>
    <property type="match status" value="1"/>
</dbReference>
<dbReference type="AlphaFoldDB" id="A0A834YN46"/>
<dbReference type="PANTHER" id="PTHR31479:SF2">
    <property type="entry name" value="ALPHA_BETA-HYDROLASES SUPERFAMILY PROTEIN"/>
    <property type="match status" value="1"/>
</dbReference>
<reference evidence="1 2" key="1">
    <citation type="submission" date="2020-04" db="EMBL/GenBank/DDBJ databases">
        <title>Plant Genome Project.</title>
        <authorList>
            <person name="Zhang R.-G."/>
        </authorList>
    </citation>
    <scope>NUCLEOTIDE SEQUENCE [LARGE SCALE GENOMIC DNA]</scope>
    <source>
        <strain evidence="1">YNK0</strain>
        <tissue evidence="1">Leaf</tissue>
    </source>
</reference>
<evidence type="ECO:0000313" key="2">
    <source>
        <dbReference type="Proteomes" id="UP000655225"/>
    </source>
</evidence>
<comment type="caution">
    <text evidence="1">The sequence shown here is derived from an EMBL/GenBank/DDBJ whole genome shotgun (WGS) entry which is preliminary data.</text>
</comment>
<accession>A0A834YN46</accession>
<dbReference type="InterPro" id="IPR029058">
    <property type="entry name" value="AB_hydrolase_fold"/>
</dbReference>
<dbReference type="OrthoDB" id="1707188at2759"/>
<sequence length="452" mass="51773">MKVRLNVFTTPEQQSKGEDCFLVDMLYKIVEDAPPYVLIDNPLEASLAHLKPPDPIIEKSVWNGTYLFDLIHRKCFPLEKHKLFCRLITFGTYKEESKKEIQKGVMATEKEYFGLSGPSNLTNVYWNFESHQRSVAASLVQGVYILERDRQQNRQGPQALAPPWFQFFHFQLYRPLVDDADSSIIGAIFVFNPSPYNWRYHSTQDAPRYVIAFRGTIMKPDTLLQDFISNIRVIINRLHRSSRFETGIQAAQNMVSEFGNSNNIWLAGHSLGSAMAMLVGKNMVAQMGIFLIAFLFNPPFISVPIEGFKNEHLKDGLRIANSVATAGITRFVKSKEERSQSEYQFAALSPWIPHLYVNKEDHICCEYIGYFENREKMEKIGARNIGRVATQNSISCILSSAIRKKESAEPLHLLPSAYLTVALSPSPDFRKAHGIEQWWSMDTHLQSKLYQY</sequence>
<protein>
    <recommendedName>
        <fullName evidence="3">Fungal lipase-like domain-containing protein</fullName>
    </recommendedName>
</protein>